<dbReference type="RefSeq" id="WP_213145238.1">
    <property type="nucleotide sequence ID" value="NZ_JAGYPE020000045.1"/>
</dbReference>
<gene>
    <name evidence="3" type="ORF">KHB02_020625</name>
    <name evidence="2" type="ORF">KHB02_29100</name>
</gene>
<evidence type="ECO:0000313" key="3">
    <source>
        <dbReference type="EMBL" id="MCH6267934.1"/>
    </source>
</evidence>
<dbReference type="EMBL" id="JAGYPE020000045">
    <property type="protein sequence ID" value="MCH6267934.1"/>
    <property type="molecule type" value="Genomic_DNA"/>
</dbReference>
<proteinExistence type="predicted"/>
<evidence type="ECO:0000313" key="2">
    <source>
        <dbReference type="EMBL" id="MBS4185446.1"/>
    </source>
</evidence>
<keyword evidence="1" id="KW-0472">Membrane</keyword>
<reference evidence="2" key="1">
    <citation type="submission" date="2021-05" db="EMBL/GenBank/DDBJ databases">
        <title>Novel Bacillus species.</title>
        <authorList>
            <person name="Liu G."/>
        </authorList>
    </citation>
    <scope>NUCLEOTIDE SEQUENCE</scope>
    <source>
        <strain evidence="2 4">FJAT-50051</strain>
    </source>
</reference>
<organism evidence="2">
    <name type="scientific">Neobacillus citreus</name>
    <dbReference type="NCBI Taxonomy" id="2833578"/>
    <lineage>
        <taxon>Bacteria</taxon>
        <taxon>Bacillati</taxon>
        <taxon>Bacillota</taxon>
        <taxon>Bacilli</taxon>
        <taxon>Bacillales</taxon>
        <taxon>Bacillaceae</taxon>
        <taxon>Neobacillus</taxon>
    </lineage>
</organism>
<keyword evidence="1" id="KW-0812">Transmembrane</keyword>
<keyword evidence="1" id="KW-1133">Transmembrane helix</keyword>
<dbReference type="EMBL" id="JAGYPE010000005">
    <property type="protein sequence ID" value="MBS4185446.1"/>
    <property type="molecule type" value="Genomic_DNA"/>
</dbReference>
<feature type="transmembrane region" description="Helical" evidence="1">
    <location>
        <begin position="21"/>
        <end position="43"/>
    </location>
</feature>
<sequence>MLLKRNSSTDENSVKLAAYTIILYISSLFVPFVVVASYQSLVYYSRSQWLFATPFSAYITFMAGMLYAALVLTVYLIFRQRWEGPKFKWMTVFLLIISIPAFILSLTTYYYIDEKGIHNNSLTSLTEKEYGWEDIAKVKIVYRNHQGTTQYYQYQFEKKDGSVITIPYDVKFRENIRRIEDKINKYNILVTDNFKNPIVD</sequence>
<feature type="transmembrane region" description="Helical" evidence="1">
    <location>
        <begin position="55"/>
        <end position="78"/>
    </location>
</feature>
<evidence type="ECO:0000313" key="4">
    <source>
        <dbReference type="Proteomes" id="UP000677265"/>
    </source>
</evidence>
<evidence type="ECO:0000256" key="1">
    <source>
        <dbReference type="SAM" id="Phobius"/>
    </source>
</evidence>
<dbReference type="AlphaFoldDB" id="A0A942T5P1"/>
<feature type="transmembrane region" description="Helical" evidence="1">
    <location>
        <begin position="90"/>
        <end position="112"/>
    </location>
</feature>
<protein>
    <submittedName>
        <fullName evidence="2">Uncharacterized protein</fullName>
    </submittedName>
</protein>
<name>A0A942T5P1_9BACI</name>
<dbReference type="Proteomes" id="UP000677265">
    <property type="component" value="Unassembled WGS sequence"/>
</dbReference>
<accession>A0A942T5P1</accession>
<comment type="caution">
    <text evidence="2">The sequence shown here is derived from an EMBL/GenBank/DDBJ whole genome shotgun (WGS) entry which is preliminary data.</text>
</comment>
<keyword evidence="4" id="KW-1185">Reference proteome</keyword>